<dbReference type="GO" id="GO:0003676">
    <property type="term" value="F:nucleic acid binding"/>
    <property type="evidence" value="ECO:0007669"/>
    <property type="project" value="InterPro"/>
</dbReference>
<accession>A0A438ID91</accession>
<name>A0A438ID91_VITVI</name>
<evidence type="ECO:0008006" key="3">
    <source>
        <dbReference type="Google" id="ProtNLM"/>
    </source>
</evidence>
<proteinExistence type="predicted"/>
<dbReference type="AlphaFoldDB" id="A0A438ID91"/>
<gene>
    <name evidence="1" type="ORF">CK203_029929</name>
</gene>
<dbReference type="EMBL" id="QGNW01000119">
    <property type="protein sequence ID" value="RVW94690.1"/>
    <property type="molecule type" value="Genomic_DNA"/>
</dbReference>
<reference evidence="1 2" key="1">
    <citation type="journal article" date="2018" name="PLoS Genet.">
        <title>Population sequencing reveals clonal diversity and ancestral inbreeding in the grapevine cultivar Chardonnay.</title>
        <authorList>
            <person name="Roach M.J."/>
            <person name="Johnson D.L."/>
            <person name="Bohlmann J."/>
            <person name="van Vuuren H.J."/>
            <person name="Jones S.J."/>
            <person name="Pretorius I.S."/>
            <person name="Schmidt S.A."/>
            <person name="Borneman A.R."/>
        </authorList>
    </citation>
    <scope>NUCLEOTIDE SEQUENCE [LARGE SCALE GENOMIC DNA]</scope>
    <source>
        <strain evidence="2">cv. Chardonnay</strain>
        <tissue evidence="1">Leaf</tissue>
    </source>
</reference>
<sequence>MVTQRGIEVNLDHIKAIMEMSALSCKKELQRLIGANTTEWTSDYELAFEDIKHYLTQPPILSSPQPGKQLYMYLVKLQQSTGSFKKEHVDGASRVFGSGMGILLRSPTREQLEQAIWLGFPASNNKAEYEVILAELNLALTLLASKLEICSDS</sequence>
<dbReference type="PANTHER" id="PTHR48475:SF2">
    <property type="entry name" value="RIBONUCLEASE H"/>
    <property type="match status" value="1"/>
</dbReference>
<dbReference type="Proteomes" id="UP000288805">
    <property type="component" value="Unassembled WGS sequence"/>
</dbReference>
<protein>
    <recommendedName>
        <fullName evidence="3">Reverse transcriptase/retrotransposon-derived protein RNase H-like domain-containing protein</fullName>
    </recommendedName>
</protein>
<organism evidence="1 2">
    <name type="scientific">Vitis vinifera</name>
    <name type="common">Grape</name>
    <dbReference type="NCBI Taxonomy" id="29760"/>
    <lineage>
        <taxon>Eukaryota</taxon>
        <taxon>Viridiplantae</taxon>
        <taxon>Streptophyta</taxon>
        <taxon>Embryophyta</taxon>
        <taxon>Tracheophyta</taxon>
        <taxon>Spermatophyta</taxon>
        <taxon>Magnoliopsida</taxon>
        <taxon>eudicotyledons</taxon>
        <taxon>Gunneridae</taxon>
        <taxon>Pentapetalae</taxon>
        <taxon>rosids</taxon>
        <taxon>Vitales</taxon>
        <taxon>Vitaceae</taxon>
        <taxon>Viteae</taxon>
        <taxon>Vitis</taxon>
    </lineage>
</organism>
<dbReference type="SUPFAM" id="SSF56672">
    <property type="entry name" value="DNA/RNA polymerases"/>
    <property type="match status" value="1"/>
</dbReference>
<dbReference type="PANTHER" id="PTHR48475">
    <property type="entry name" value="RIBONUCLEASE H"/>
    <property type="match status" value="1"/>
</dbReference>
<comment type="caution">
    <text evidence="1">The sequence shown here is derived from an EMBL/GenBank/DDBJ whole genome shotgun (WGS) entry which is preliminary data.</text>
</comment>
<dbReference type="Gene3D" id="3.30.420.10">
    <property type="entry name" value="Ribonuclease H-like superfamily/Ribonuclease H"/>
    <property type="match status" value="1"/>
</dbReference>
<dbReference type="InterPro" id="IPR036397">
    <property type="entry name" value="RNaseH_sf"/>
</dbReference>
<evidence type="ECO:0000313" key="2">
    <source>
        <dbReference type="Proteomes" id="UP000288805"/>
    </source>
</evidence>
<evidence type="ECO:0000313" key="1">
    <source>
        <dbReference type="EMBL" id="RVW94690.1"/>
    </source>
</evidence>
<dbReference type="InterPro" id="IPR043502">
    <property type="entry name" value="DNA/RNA_pol_sf"/>
</dbReference>